<feature type="compositionally biased region" description="Basic and acidic residues" evidence="1">
    <location>
        <begin position="140"/>
        <end position="151"/>
    </location>
</feature>
<name>A0A645IF31_9ZZZZ</name>
<dbReference type="EMBL" id="VSSQ01107975">
    <property type="protein sequence ID" value="MPN46914.1"/>
    <property type="molecule type" value="Genomic_DNA"/>
</dbReference>
<feature type="region of interest" description="Disordered" evidence="1">
    <location>
        <begin position="1"/>
        <end position="183"/>
    </location>
</feature>
<evidence type="ECO:0000313" key="2">
    <source>
        <dbReference type="EMBL" id="MPN46914.1"/>
    </source>
</evidence>
<accession>A0A645IF31</accession>
<feature type="compositionally biased region" description="Basic residues" evidence="1">
    <location>
        <begin position="69"/>
        <end position="79"/>
    </location>
</feature>
<gene>
    <name evidence="2" type="ORF">SDC9_194513</name>
</gene>
<organism evidence="2">
    <name type="scientific">bioreactor metagenome</name>
    <dbReference type="NCBI Taxonomy" id="1076179"/>
    <lineage>
        <taxon>unclassified sequences</taxon>
        <taxon>metagenomes</taxon>
        <taxon>ecological metagenomes</taxon>
    </lineage>
</organism>
<feature type="compositionally biased region" description="Low complexity" evidence="1">
    <location>
        <begin position="93"/>
        <end position="109"/>
    </location>
</feature>
<sequence length="183" mass="19908">MGALRLDQGPHHERRRQPAGGLGGGHAEDRPPLRLPQIPGLRRDQRHARPACPDPPRSRPQGHGGPRQARPRRHSRNRVHGPGLPADSRRPRSGAADPPDPASPFAARRTQADFGGHRARTERRLCFSAPTRASPAVRRGQADAHAPDGSRRTRKNRPQHGLCRLGGHGRGAGQASRHCQPAL</sequence>
<evidence type="ECO:0000256" key="1">
    <source>
        <dbReference type="SAM" id="MobiDB-lite"/>
    </source>
</evidence>
<dbReference type="AlphaFoldDB" id="A0A645IF31"/>
<proteinExistence type="predicted"/>
<reference evidence="2" key="1">
    <citation type="submission" date="2019-08" db="EMBL/GenBank/DDBJ databases">
        <authorList>
            <person name="Kucharzyk K."/>
            <person name="Murdoch R.W."/>
            <person name="Higgins S."/>
            <person name="Loffler F."/>
        </authorList>
    </citation>
    <scope>NUCLEOTIDE SEQUENCE</scope>
</reference>
<protein>
    <submittedName>
        <fullName evidence="2">Uncharacterized protein</fullName>
    </submittedName>
</protein>
<comment type="caution">
    <text evidence="2">The sequence shown here is derived from an EMBL/GenBank/DDBJ whole genome shotgun (WGS) entry which is preliminary data.</text>
</comment>